<protein>
    <submittedName>
        <fullName evidence="1">Uncharacterized protein</fullName>
    </submittedName>
</protein>
<keyword evidence="2" id="KW-1185">Reference proteome</keyword>
<gene>
    <name evidence="1" type="ORF">DMAD_12467</name>
</gene>
<organism evidence="1 2">
    <name type="scientific">Drosophila madeirensis</name>
    <name type="common">Fruit fly</name>
    <dbReference type="NCBI Taxonomy" id="30013"/>
    <lineage>
        <taxon>Eukaryota</taxon>
        <taxon>Metazoa</taxon>
        <taxon>Ecdysozoa</taxon>
        <taxon>Arthropoda</taxon>
        <taxon>Hexapoda</taxon>
        <taxon>Insecta</taxon>
        <taxon>Pterygota</taxon>
        <taxon>Neoptera</taxon>
        <taxon>Endopterygota</taxon>
        <taxon>Diptera</taxon>
        <taxon>Brachycera</taxon>
        <taxon>Muscomorpha</taxon>
        <taxon>Ephydroidea</taxon>
        <taxon>Drosophilidae</taxon>
        <taxon>Drosophila</taxon>
        <taxon>Sophophora</taxon>
    </lineage>
</organism>
<dbReference type="Proteomes" id="UP001500889">
    <property type="component" value="Chromosome U"/>
</dbReference>
<proteinExistence type="predicted"/>
<accession>A0AAU9FGV7</accession>
<dbReference type="EMBL" id="AP029264">
    <property type="protein sequence ID" value="BFF94958.1"/>
    <property type="molecule type" value="Genomic_DNA"/>
</dbReference>
<evidence type="ECO:0000313" key="1">
    <source>
        <dbReference type="EMBL" id="BFF94958.1"/>
    </source>
</evidence>
<evidence type="ECO:0000313" key="2">
    <source>
        <dbReference type="Proteomes" id="UP001500889"/>
    </source>
</evidence>
<sequence length="69" mass="7462">MLFNQEKRFVGYLEQGLSSSLMEHGALLGRSALKTPGRQDAKTWCPHVVAIAPQPSPAQPVPSAYANVL</sequence>
<dbReference type="AlphaFoldDB" id="A0AAU9FGV7"/>
<name>A0AAU9FGV7_DROMD</name>
<reference evidence="1 2" key="1">
    <citation type="submission" date="2024-02" db="EMBL/GenBank/DDBJ databases">
        <title>A chromosome-level genome assembly of Drosophila madeirensis, a fruit fly species endemic to Madeira island.</title>
        <authorList>
            <person name="Tomihara K."/>
            <person name="Llopart A."/>
            <person name="Yamamoto D."/>
        </authorList>
    </citation>
    <scope>NUCLEOTIDE SEQUENCE [LARGE SCALE GENOMIC DNA]</scope>
    <source>
        <strain evidence="1 2">RF1</strain>
    </source>
</reference>